<evidence type="ECO:0000259" key="6">
    <source>
        <dbReference type="PROSITE" id="PS51755"/>
    </source>
</evidence>
<dbReference type="CDD" id="cd00383">
    <property type="entry name" value="trans_reg_C"/>
    <property type="match status" value="1"/>
</dbReference>
<evidence type="ECO:0000256" key="3">
    <source>
        <dbReference type="PROSITE-ProRule" id="PRU01091"/>
    </source>
</evidence>
<dbReference type="EMBL" id="DSRU01000039">
    <property type="protein sequence ID" value="HFM96647.1"/>
    <property type="molecule type" value="Genomic_DNA"/>
</dbReference>
<organism evidence="7">
    <name type="scientific">Oscillatoriales cyanobacterium SpSt-418</name>
    <dbReference type="NCBI Taxonomy" id="2282169"/>
    <lineage>
        <taxon>Bacteria</taxon>
        <taxon>Bacillati</taxon>
        <taxon>Cyanobacteriota</taxon>
        <taxon>Cyanophyceae</taxon>
        <taxon>Oscillatoriophycideae</taxon>
        <taxon>Oscillatoriales</taxon>
    </lineage>
</organism>
<reference evidence="7" key="1">
    <citation type="journal article" date="2020" name="mSystems">
        <title>Genome- and Community-Level Interaction Insights into Carbon Utilization and Element Cycling Functions of Hydrothermarchaeota in Hydrothermal Sediment.</title>
        <authorList>
            <person name="Zhou Z."/>
            <person name="Liu Y."/>
            <person name="Xu W."/>
            <person name="Pan J."/>
            <person name="Luo Z.H."/>
            <person name="Li M."/>
        </authorList>
    </citation>
    <scope>NUCLEOTIDE SEQUENCE [LARGE SCALE GENOMIC DNA]</scope>
    <source>
        <strain evidence="7">SpSt-418</strain>
    </source>
</reference>
<dbReference type="GO" id="GO:0032993">
    <property type="term" value="C:protein-DNA complex"/>
    <property type="evidence" value="ECO:0007669"/>
    <property type="project" value="TreeGrafter"/>
</dbReference>
<proteinExistence type="predicted"/>
<dbReference type="PROSITE" id="PS50110">
    <property type="entry name" value="RESPONSE_REGULATORY"/>
    <property type="match status" value="1"/>
</dbReference>
<evidence type="ECO:0000256" key="1">
    <source>
        <dbReference type="ARBA" id="ARBA00023125"/>
    </source>
</evidence>
<gene>
    <name evidence="7" type="ORF">ENR64_02570</name>
</gene>
<evidence type="ECO:0000256" key="2">
    <source>
        <dbReference type="PROSITE-ProRule" id="PRU00169"/>
    </source>
</evidence>
<dbReference type="FunFam" id="1.10.10.10:FF:000457">
    <property type="entry name" value="Two component transcriptional regulator NrrA"/>
    <property type="match status" value="1"/>
</dbReference>
<dbReference type="GO" id="GO:0000156">
    <property type="term" value="F:phosphorelay response regulator activity"/>
    <property type="evidence" value="ECO:0007669"/>
    <property type="project" value="TreeGrafter"/>
</dbReference>
<name>A0A7C3KCL6_9CYAN</name>
<dbReference type="AlphaFoldDB" id="A0A7C3KCL6"/>
<feature type="region of interest" description="Disordered" evidence="4">
    <location>
        <begin position="231"/>
        <end position="256"/>
    </location>
</feature>
<dbReference type="Gene3D" id="6.10.250.690">
    <property type="match status" value="1"/>
</dbReference>
<feature type="modified residue" description="4-aspartylphosphate" evidence="2">
    <location>
        <position position="54"/>
    </location>
</feature>
<feature type="domain" description="OmpR/PhoB-type" evidence="6">
    <location>
        <begin position="127"/>
        <end position="225"/>
    </location>
</feature>
<dbReference type="PROSITE" id="PS51755">
    <property type="entry name" value="OMPR_PHOB"/>
    <property type="match status" value="1"/>
</dbReference>
<feature type="DNA-binding region" description="OmpR/PhoB-type" evidence="3">
    <location>
        <begin position="127"/>
        <end position="225"/>
    </location>
</feature>
<dbReference type="InterPro" id="IPR001789">
    <property type="entry name" value="Sig_transdc_resp-reg_receiver"/>
</dbReference>
<dbReference type="Gene3D" id="1.10.10.10">
    <property type="entry name" value="Winged helix-like DNA-binding domain superfamily/Winged helix DNA-binding domain"/>
    <property type="match status" value="1"/>
</dbReference>
<feature type="domain" description="Response regulatory" evidence="5">
    <location>
        <begin position="5"/>
        <end position="118"/>
    </location>
</feature>
<dbReference type="FunFam" id="3.40.50.2300:FF:000236">
    <property type="entry name" value="Two component transcriptional regulator NrrA"/>
    <property type="match status" value="1"/>
</dbReference>
<dbReference type="Pfam" id="PF00486">
    <property type="entry name" value="Trans_reg_C"/>
    <property type="match status" value="1"/>
</dbReference>
<dbReference type="PANTHER" id="PTHR48111">
    <property type="entry name" value="REGULATOR OF RPOS"/>
    <property type="match status" value="1"/>
</dbReference>
<dbReference type="SMART" id="SM00448">
    <property type="entry name" value="REC"/>
    <property type="match status" value="1"/>
</dbReference>
<dbReference type="GO" id="GO:0000976">
    <property type="term" value="F:transcription cis-regulatory region binding"/>
    <property type="evidence" value="ECO:0007669"/>
    <property type="project" value="TreeGrafter"/>
</dbReference>
<dbReference type="InterPro" id="IPR011006">
    <property type="entry name" value="CheY-like_superfamily"/>
</dbReference>
<evidence type="ECO:0000259" key="5">
    <source>
        <dbReference type="PROSITE" id="PS50110"/>
    </source>
</evidence>
<comment type="caution">
    <text evidence="7">The sequence shown here is derived from an EMBL/GenBank/DDBJ whole genome shotgun (WGS) entry which is preliminary data.</text>
</comment>
<dbReference type="InterPro" id="IPR036388">
    <property type="entry name" value="WH-like_DNA-bd_sf"/>
</dbReference>
<dbReference type="GO" id="GO:0006355">
    <property type="term" value="P:regulation of DNA-templated transcription"/>
    <property type="evidence" value="ECO:0007669"/>
    <property type="project" value="InterPro"/>
</dbReference>
<keyword evidence="1 3" id="KW-0238">DNA-binding</keyword>
<dbReference type="Gene3D" id="3.40.50.2300">
    <property type="match status" value="1"/>
</dbReference>
<dbReference type="SMART" id="SM00862">
    <property type="entry name" value="Trans_reg_C"/>
    <property type="match status" value="1"/>
</dbReference>
<keyword evidence="2" id="KW-0597">Phosphoprotein</keyword>
<evidence type="ECO:0000256" key="4">
    <source>
        <dbReference type="SAM" id="MobiDB-lite"/>
    </source>
</evidence>
<dbReference type="InterPro" id="IPR039420">
    <property type="entry name" value="WalR-like"/>
</dbReference>
<accession>A0A7C3KCL6</accession>
<sequence length="256" mass="28800">MVAACIQIIEGNPHLRSLLGWHLQQVGYWICQSADLRQAREVFQSRQPALVILDSDLPDGDGIEFCRWLHQHQSTLILILSARTTEADVVAGLRAGADDYLSKPFGMQEFLARVEALLRRRQSAAPPASLDFGDLQIDLVQRRVRFKGDLIDLTPQEFSLLYVLAQAAGSPLSRSELLRRAWPDAIDNPRTVDTHVLSLRKKVEMDPRQPSLIQTVRNVGYRFNLEMLSAPQSPMRDVPNPNRKPPLPASARIVGR</sequence>
<protein>
    <submittedName>
        <fullName evidence="7">Response regulator transcription factor</fullName>
    </submittedName>
</protein>
<dbReference type="InterPro" id="IPR001867">
    <property type="entry name" value="OmpR/PhoB-type_DNA-bd"/>
</dbReference>
<dbReference type="SUPFAM" id="SSF52172">
    <property type="entry name" value="CheY-like"/>
    <property type="match status" value="1"/>
</dbReference>
<dbReference type="Pfam" id="PF00072">
    <property type="entry name" value="Response_reg"/>
    <property type="match status" value="1"/>
</dbReference>
<dbReference type="PANTHER" id="PTHR48111:SF68">
    <property type="entry name" value="OMPR SUBFAMILY"/>
    <property type="match status" value="1"/>
</dbReference>
<evidence type="ECO:0000313" key="7">
    <source>
        <dbReference type="EMBL" id="HFM96647.1"/>
    </source>
</evidence>
<dbReference type="GO" id="GO:0005829">
    <property type="term" value="C:cytosol"/>
    <property type="evidence" value="ECO:0007669"/>
    <property type="project" value="TreeGrafter"/>
</dbReference>